<name>A0A833NZ07_UNCSA</name>
<keyword evidence="1" id="KW-0472">Membrane</keyword>
<feature type="transmembrane region" description="Helical" evidence="1">
    <location>
        <begin position="134"/>
        <end position="154"/>
    </location>
</feature>
<dbReference type="Proteomes" id="UP000488506">
    <property type="component" value="Unassembled WGS sequence"/>
</dbReference>
<evidence type="ECO:0000313" key="2">
    <source>
        <dbReference type="EMBL" id="KAF0134932.1"/>
    </source>
</evidence>
<organism evidence="2 3">
    <name type="scientific">Candidatus Saganbacteria bacterium</name>
    <dbReference type="NCBI Taxonomy" id="2575572"/>
    <lineage>
        <taxon>Bacteria</taxon>
        <taxon>Bacillati</taxon>
        <taxon>Saganbacteria</taxon>
    </lineage>
</organism>
<dbReference type="EMBL" id="WPAF01000003">
    <property type="protein sequence ID" value="KAF0134932.1"/>
    <property type="molecule type" value="Genomic_DNA"/>
</dbReference>
<feature type="transmembrane region" description="Helical" evidence="1">
    <location>
        <begin position="166"/>
        <end position="182"/>
    </location>
</feature>
<keyword evidence="1" id="KW-1133">Transmembrane helix</keyword>
<gene>
    <name evidence="2" type="ORF">FD145_313</name>
</gene>
<accession>A0A833NZ07</accession>
<comment type="caution">
    <text evidence="2">The sequence shown here is derived from an EMBL/GenBank/DDBJ whole genome shotgun (WGS) entry which is preliminary data.</text>
</comment>
<sequence length="201" mass="23668">MGEENNKVDDLLKLEWELLMSINESGRGITTFLLSYFITLNLAIYGGMAWVKFESTIGADWKWIVLVLLSLVLIILNLSIFQIYLRNTLFADSNWKQVQKIREYLSNGKYPEWKIDEHKKEYFDLYKGITHRTFVFVLSLFTAISIAILFFFILFRDIPQLFDKSYSLLIIILFILFVNGINEKPFLFGKRNCCCKRRGKC</sequence>
<proteinExistence type="predicted"/>
<reference evidence="2 3" key="1">
    <citation type="submission" date="2019-12" db="EMBL/GenBank/DDBJ databases">
        <authorList>
            <person name="Wolfe R."/>
            <person name="Danczak R."/>
            <person name="Wilkins M."/>
        </authorList>
    </citation>
    <scope>NUCLEOTIDE SEQUENCE [LARGE SCALE GENOMIC DNA]</scope>
    <source>
        <strain evidence="2">X2_MaxBin.013</strain>
    </source>
</reference>
<feature type="transmembrane region" description="Helical" evidence="1">
    <location>
        <begin position="63"/>
        <end position="85"/>
    </location>
</feature>
<keyword evidence="1" id="KW-0812">Transmembrane</keyword>
<dbReference type="AlphaFoldDB" id="A0A833NZ07"/>
<feature type="transmembrane region" description="Helical" evidence="1">
    <location>
        <begin position="29"/>
        <end position="51"/>
    </location>
</feature>
<evidence type="ECO:0000313" key="3">
    <source>
        <dbReference type="Proteomes" id="UP000488506"/>
    </source>
</evidence>
<evidence type="ECO:0000256" key="1">
    <source>
        <dbReference type="SAM" id="Phobius"/>
    </source>
</evidence>
<protein>
    <submittedName>
        <fullName evidence="2">Uncharacterized protein</fullName>
    </submittedName>
</protein>